<name>A0A5J5ER27_9PEZI</name>
<dbReference type="AlphaFoldDB" id="A0A5J5ER27"/>
<evidence type="ECO:0000313" key="4">
    <source>
        <dbReference type="Proteomes" id="UP000326924"/>
    </source>
</evidence>
<protein>
    <recommendedName>
        <fullName evidence="2">Oxidoreductase acuF-like C2H2 type zinc-finger domain-containing protein</fullName>
    </recommendedName>
</protein>
<dbReference type="InterPro" id="IPR058925">
    <property type="entry name" value="zf-C2H2_AcuF"/>
</dbReference>
<dbReference type="EMBL" id="VXIS01000157">
    <property type="protein sequence ID" value="KAA8900204.1"/>
    <property type="molecule type" value="Genomic_DNA"/>
</dbReference>
<feature type="compositionally biased region" description="Low complexity" evidence="1">
    <location>
        <begin position="28"/>
        <end position="37"/>
    </location>
</feature>
<evidence type="ECO:0000256" key="1">
    <source>
        <dbReference type="SAM" id="MobiDB-lite"/>
    </source>
</evidence>
<dbReference type="OrthoDB" id="6133115at2759"/>
<organism evidence="3 4">
    <name type="scientific">Sphaerosporella brunnea</name>
    <dbReference type="NCBI Taxonomy" id="1250544"/>
    <lineage>
        <taxon>Eukaryota</taxon>
        <taxon>Fungi</taxon>
        <taxon>Dikarya</taxon>
        <taxon>Ascomycota</taxon>
        <taxon>Pezizomycotina</taxon>
        <taxon>Pezizomycetes</taxon>
        <taxon>Pezizales</taxon>
        <taxon>Pyronemataceae</taxon>
        <taxon>Sphaerosporella</taxon>
    </lineage>
</organism>
<gene>
    <name evidence="3" type="ORF">FN846DRAFT_148069</name>
</gene>
<dbReference type="Pfam" id="PF26082">
    <property type="entry name" value="zf-C2H2_AcuF"/>
    <property type="match status" value="1"/>
</dbReference>
<feature type="region of interest" description="Disordered" evidence="1">
    <location>
        <begin position="391"/>
        <end position="412"/>
    </location>
</feature>
<comment type="caution">
    <text evidence="3">The sequence shown here is derived from an EMBL/GenBank/DDBJ whole genome shotgun (WGS) entry which is preliminary data.</text>
</comment>
<sequence length="412" mass="44694">MFPGVGDSDPEAQAPDSESTTEIDDTSDGSSSDTGTDADQITYLVDSLYRLLPALEESLDEIVARNLKARQLLQAGTITDMYSTVIRDKYPRAEANLVSRLAQGVVDASRRLELLSRAGARSVGPISVGKLSAAPATDSGLGSSLGDSLAESVVSDLSDLLTVNALDPKYRNLCLPSMPTGGAECPICLQKLSIRNNKQWKLHAFNDLMPYMCISSYTKENQCQQSFKTWRQWMEHDARVHAAPPIAHKDDVARPCPFGCRVLRHTSGEGWYRHVGHHMEDVRLLALRPSLRLPSEEYLDGDASDSSRMGNETPVDAQLGGLSMITEEKPAPSVSASSRMNSIALSGCFMIIPKDAELAAIHWRTTASSGNYVNTVDHCASLSPDCCTRRQSSFPRAPSPWSPGKGGRPPTS</sequence>
<evidence type="ECO:0000313" key="3">
    <source>
        <dbReference type="EMBL" id="KAA8900204.1"/>
    </source>
</evidence>
<keyword evidence="4" id="KW-1185">Reference proteome</keyword>
<dbReference type="PANTHER" id="PTHR35391">
    <property type="entry name" value="C2H2-TYPE DOMAIN-CONTAINING PROTEIN-RELATED"/>
    <property type="match status" value="1"/>
</dbReference>
<feature type="region of interest" description="Disordered" evidence="1">
    <location>
        <begin position="1"/>
        <end position="37"/>
    </location>
</feature>
<accession>A0A5J5ER27</accession>
<dbReference type="InParanoid" id="A0A5J5ER27"/>
<dbReference type="Proteomes" id="UP000326924">
    <property type="component" value="Unassembled WGS sequence"/>
</dbReference>
<evidence type="ECO:0000259" key="2">
    <source>
        <dbReference type="Pfam" id="PF26082"/>
    </source>
</evidence>
<proteinExistence type="predicted"/>
<reference evidence="3 4" key="1">
    <citation type="submission" date="2019-09" db="EMBL/GenBank/DDBJ databases">
        <title>Draft genome of the ectomycorrhizal ascomycete Sphaerosporella brunnea.</title>
        <authorList>
            <consortium name="DOE Joint Genome Institute"/>
            <person name="Benucci G.M."/>
            <person name="Marozzi G."/>
            <person name="Antonielli L."/>
            <person name="Sanchez S."/>
            <person name="Marco P."/>
            <person name="Wang X."/>
            <person name="Falini L.B."/>
            <person name="Barry K."/>
            <person name="Haridas S."/>
            <person name="Lipzen A."/>
            <person name="Labutti K."/>
            <person name="Grigoriev I.V."/>
            <person name="Murat C."/>
            <person name="Martin F."/>
            <person name="Albertini E."/>
            <person name="Donnini D."/>
            <person name="Bonito G."/>
        </authorList>
    </citation>
    <scope>NUCLEOTIDE SEQUENCE [LARGE SCALE GENOMIC DNA]</scope>
    <source>
        <strain evidence="3 4">Sb_GMNB300</strain>
    </source>
</reference>
<dbReference type="PANTHER" id="PTHR35391:SF5">
    <property type="entry name" value="DUF6590 DOMAIN-CONTAINING PROTEIN"/>
    <property type="match status" value="1"/>
</dbReference>
<feature type="domain" description="Oxidoreductase acuF-like C2H2 type zinc-finger" evidence="2">
    <location>
        <begin position="184"/>
        <end position="208"/>
    </location>
</feature>